<sequence>MWFPSLSKFGANLLLLLWLISAAIAKGEAGEFALVDNCPAGFKINEQSVCKLDSLYNHYGSPHNSGVGGPRAGLPELRDGFSPQVIDLGRYLFFDPLLSGDNTMACSSCHDPDHGFADGRGRAVGINGVSLDRSAPSLWNIGFFDTLLWDGSKASLETQLLGPLYASNEMGNTPEQLLEDLSSNETYLRLFSDAFGTPNISLNQVYAALSAFEASLISLNSRYDFYAHGLHNSLSPSELEGLNVFRSFVSRCGECHTPPLFSNQEIAIIGVPEPEGRPFDPGAGATSGIPSQHGGFRVPSLRNIAKTAPYMHQGNFKTLRDTVAFYNGGRGHAVPKDENLLIHWHIWEPNLRDEELDRLVDFLHALTDEGFMPRIPERVPSGLTPGRVINDQKLTSRSQ</sequence>
<keyword evidence="10" id="KW-1185">Reference proteome</keyword>
<evidence type="ECO:0000256" key="1">
    <source>
        <dbReference type="ARBA" id="ARBA00004196"/>
    </source>
</evidence>
<evidence type="ECO:0000256" key="7">
    <source>
        <dbReference type="PROSITE-ProRule" id="PRU00433"/>
    </source>
</evidence>
<dbReference type="Pfam" id="PF03150">
    <property type="entry name" value="CCP_MauG"/>
    <property type="match status" value="1"/>
</dbReference>
<proteinExistence type="predicted"/>
<accession>A0ABY6Q4I5</accession>
<dbReference type="InterPro" id="IPR036909">
    <property type="entry name" value="Cyt_c-like_dom_sf"/>
</dbReference>
<dbReference type="PROSITE" id="PS51007">
    <property type="entry name" value="CYTC"/>
    <property type="match status" value="2"/>
</dbReference>
<evidence type="ECO:0000256" key="4">
    <source>
        <dbReference type="ARBA" id="ARBA00022729"/>
    </source>
</evidence>
<keyword evidence="6 7" id="KW-0408">Iron</keyword>
<dbReference type="PANTHER" id="PTHR30600">
    <property type="entry name" value="CYTOCHROME C PEROXIDASE-RELATED"/>
    <property type="match status" value="1"/>
</dbReference>
<dbReference type="EMBL" id="CP036501">
    <property type="protein sequence ID" value="UZP73944.1"/>
    <property type="molecule type" value="Genomic_DNA"/>
</dbReference>
<evidence type="ECO:0000313" key="10">
    <source>
        <dbReference type="Proteomes" id="UP001317963"/>
    </source>
</evidence>
<dbReference type="Proteomes" id="UP001317963">
    <property type="component" value="Chromosome"/>
</dbReference>
<dbReference type="InterPro" id="IPR051395">
    <property type="entry name" value="Cytochrome_c_Peroxidase/MauG"/>
</dbReference>
<dbReference type="PANTHER" id="PTHR30600:SF10">
    <property type="entry name" value="BLL6722 PROTEIN"/>
    <property type="match status" value="1"/>
</dbReference>
<protein>
    <submittedName>
        <fullName evidence="9">Cytochrome-c peroxidase</fullName>
    </submittedName>
</protein>
<gene>
    <name evidence="9" type="ORF">E0F26_03930</name>
</gene>
<evidence type="ECO:0000256" key="3">
    <source>
        <dbReference type="ARBA" id="ARBA00022723"/>
    </source>
</evidence>
<keyword evidence="3 7" id="KW-0479">Metal-binding</keyword>
<dbReference type="InterPro" id="IPR009056">
    <property type="entry name" value="Cyt_c-like_dom"/>
</dbReference>
<keyword evidence="2 7" id="KW-0349">Heme</keyword>
<dbReference type="Gene3D" id="1.10.760.10">
    <property type="entry name" value="Cytochrome c-like domain"/>
    <property type="match status" value="2"/>
</dbReference>
<keyword evidence="4" id="KW-0732">Signal</keyword>
<reference evidence="9 10" key="1">
    <citation type="submission" date="2019-02" db="EMBL/GenBank/DDBJ databases">
        <title>Halieaceae_genomes.</title>
        <authorList>
            <person name="Li S.-H."/>
        </authorList>
    </citation>
    <scope>NUCLEOTIDE SEQUENCE [LARGE SCALE GENOMIC DNA]</scope>
    <source>
        <strain evidence="9 10">JH123</strain>
    </source>
</reference>
<keyword evidence="5" id="KW-0560">Oxidoreductase</keyword>
<organism evidence="9 10">
    <name type="scientific">Candidatus Paraluminiphilus aquimaris</name>
    <dbReference type="NCBI Taxonomy" id="2518994"/>
    <lineage>
        <taxon>Bacteria</taxon>
        <taxon>Pseudomonadati</taxon>
        <taxon>Pseudomonadota</taxon>
        <taxon>Gammaproteobacteria</taxon>
        <taxon>Cellvibrionales</taxon>
        <taxon>Halieaceae</taxon>
        <taxon>Candidatus Paraluminiphilus</taxon>
    </lineage>
</organism>
<evidence type="ECO:0000313" key="9">
    <source>
        <dbReference type="EMBL" id="UZP73944.1"/>
    </source>
</evidence>
<name>A0ABY6Q4I5_9GAMM</name>
<dbReference type="RefSeq" id="WP_279242746.1">
    <property type="nucleotide sequence ID" value="NZ_CP036501.1"/>
</dbReference>
<feature type="domain" description="Cytochrome c" evidence="8">
    <location>
        <begin position="84"/>
        <end position="192"/>
    </location>
</feature>
<evidence type="ECO:0000256" key="2">
    <source>
        <dbReference type="ARBA" id="ARBA00022617"/>
    </source>
</evidence>
<evidence type="ECO:0000256" key="5">
    <source>
        <dbReference type="ARBA" id="ARBA00023002"/>
    </source>
</evidence>
<dbReference type="GO" id="GO:0004601">
    <property type="term" value="F:peroxidase activity"/>
    <property type="evidence" value="ECO:0007669"/>
    <property type="project" value="UniProtKB-KW"/>
</dbReference>
<dbReference type="SUPFAM" id="SSF46626">
    <property type="entry name" value="Cytochrome c"/>
    <property type="match status" value="2"/>
</dbReference>
<comment type="subcellular location">
    <subcellularLocation>
        <location evidence="1">Cell envelope</location>
    </subcellularLocation>
</comment>
<dbReference type="InterPro" id="IPR004852">
    <property type="entry name" value="Di-haem_cyt_c_peroxidsae"/>
</dbReference>
<evidence type="ECO:0000259" key="8">
    <source>
        <dbReference type="PROSITE" id="PS51007"/>
    </source>
</evidence>
<evidence type="ECO:0000256" key="6">
    <source>
        <dbReference type="ARBA" id="ARBA00023004"/>
    </source>
</evidence>
<keyword evidence="9" id="KW-0575">Peroxidase</keyword>
<feature type="domain" description="Cytochrome c" evidence="8">
    <location>
        <begin position="236"/>
        <end position="367"/>
    </location>
</feature>